<accession>A0A2V2LQQ4</accession>
<dbReference type="Proteomes" id="UP000245680">
    <property type="component" value="Unassembled WGS sequence"/>
</dbReference>
<dbReference type="Pfam" id="PF05721">
    <property type="entry name" value="PhyH"/>
    <property type="match status" value="1"/>
</dbReference>
<reference evidence="1 2" key="1">
    <citation type="submission" date="2018-05" db="EMBL/GenBank/DDBJ databases">
        <title>Rhodobacteraceae gen. nov., sp. nov. isolated from sea water.</title>
        <authorList>
            <person name="Ren Y."/>
        </authorList>
    </citation>
    <scope>NUCLEOTIDE SEQUENCE [LARGE SCALE GENOMIC DNA]</scope>
    <source>
        <strain evidence="1 2">TG-679</strain>
    </source>
</reference>
<keyword evidence="2" id="KW-1185">Reference proteome</keyword>
<name>A0A2V2LQQ4_9RHOB</name>
<dbReference type="EMBL" id="QGKU01000003">
    <property type="protein sequence ID" value="PWR04549.1"/>
    <property type="molecule type" value="Genomic_DNA"/>
</dbReference>
<dbReference type="SUPFAM" id="SSF51197">
    <property type="entry name" value="Clavaminate synthase-like"/>
    <property type="match status" value="1"/>
</dbReference>
<evidence type="ECO:0008006" key="3">
    <source>
        <dbReference type="Google" id="ProtNLM"/>
    </source>
</evidence>
<dbReference type="Gene3D" id="2.60.120.620">
    <property type="entry name" value="q2cbj1_9rhob like domain"/>
    <property type="match status" value="1"/>
</dbReference>
<dbReference type="OrthoDB" id="547161at2"/>
<dbReference type="RefSeq" id="WP_109809851.1">
    <property type="nucleotide sequence ID" value="NZ_QGKU01000003.1"/>
</dbReference>
<dbReference type="GO" id="GO:0016706">
    <property type="term" value="F:2-oxoglutarate-dependent dioxygenase activity"/>
    <property type="evidence" value="ECO:0007669"/>
    <property type="project" value="UniProtKB-ARBA"/>
</dbReference>
<dbReference type="InterPro" id="IPR008775">
    <property type="entry name" value="Phytyl_CoA_dOase-like"/>
</dbReference>
<organism evidence="1 2">
    <name type="scientific">Meridianimarinicoccus roseus</name>
    <dbReference type="NCBI Taxonomy" id="2072018"/>
    <lineage>
        <taxon>Bacteria</taxon>
        <taxon>Pseudomonadati</taxon>
        <taxon>Pseudomonadota</taxon>
        <taxon>Alphaproteobacteria</taxon>
        <taxon>Rhodobacterales</taxon>
        <taxon>Paracoccaceae</taxon>
        <taxon>Meridianimarinicoccus</taxon>
    </lineage>
</organism>
<evidence type="ECO:0000313" key="2">
    <source>
        <dbReference type="Proteomes" id="UP000245680"/>
    </source>
</evidence>
<sequence>MSSLDFDVLDKPSTVTRFDPALKWSRDLVDYKAHPAYAAFVGSAGVGLRAKAALQFVRGMLPLMVKRITRYSMIPVETRKPRSVGECLKLAGTAGRNALGLHSGERLARPRTEVFETLDRDGVCVVQVREDLFAEIEMLARPHFARLEDRRAKTAGDDRAFEESRSNVDAREHGQQLYDAINDILEKSGILDATSQYLGRDARLIDVNPQINDPSDSFWRSIFPDMKGMKLPDSAYFHRDASGGDLKAIFYMTDVGPENGPFSYVVGSNRLNMSRVDDMIAEANDHNGLSGTGPDARRRFAALPGKLRQKGSFGNDLPDDSRLAGEIRKGTWQITAGKGSIVLFDTKGVHRGGMVEKGERYVITTVLG</sequence>
<dbReference type="AlphaFoldDB" id="A0A2V2LQQ4"/>
<proteinExistence type="predicted"/>
<comment type="caution">
    <text evidence="1">The sequence shown here is derived from an EMBL/GenBank/DDBJ whole genome shotgun (WGS) entry which is preliminary data.</text>
</comment>
<gene>
    <name evidence="1" type="ORF">DKT77_00855</name>
</gene>
<evidence type="ECO:0000313" key="1">
    <source>
        <dbReference type="EMBL" id="PWR04549.1"/>
    </source>
</evidence>
<protein>
    <recommendedName>
        <fullName evidence="3">Phytanoyl-CoA dioxygenase</fullName>
    </recommendedName>
</protein>